<comment type="subcellular location">
    <subcellularLocation>
        <location evidence="1">Plastid</location>
        <location evidence="1">Chloroplast thylakoid membrane</location>
        <topology evidence="1">Peripheral membrane protein</topology>
        <orientation evidence="1">Lumenal side</orientation>
    </subcellularLocation>
</comment>
<keyword evidence="8" id="KW-0157">Chromophore</keyword>
<evidence type="ECO:0000256" key="5">
    <source>
        <dbReference type="ARBA" id="ARBA00022531"/>
    </source>
</evidence>
<keyword evidence="13" id="KW-0732">Signal</keyword>
<keyword evidence="5" id="KW-0602">Photosynthesis</keyword>
<protein>
    <submittedName>
        <fullName evidence="15">Phycoerythrin alpha-subunit 2-2</fullName>
    </submittedName>
</protein>
<comment type="function">
    <text evidence="12">Light-harvesting photosynthetic tetrapyrrole chromophore-protein from the phycobiliprotein complex.</text>
</comment>
<evidence type="ECO:0000313" key="15">
    <source>
        <dbReference type="EMBL" id="AHH29963.1"/>
    </source>
</evidence>
<evidence type="ECO:0000256" key="8">
    <source>
        <dbReference type="ARBA" id="ARBA00022991"/>
    </source>
</evidence>
<dbReference type="InterPro" id="IPR011070">
    <property type="entry name" value="Globular_prot_asu/bsu"/>
</dbReference>
<feature type="chain" id="PRO_5001648482" evidence="13">
    <location>
        <begin position="18"/>
        <end position="102"/>
    </location>
</feature>
<evidence type="ECO:0000256" key="13">
    <source>
        <dbReference type="SAM" id="SignalP"/>
    </source>
</evidence>
<dbReference type="SUPFAM" id="SSF56568">
    <property type="entry name" value="Non-globular alpha+beta subunits of globular proteins"/>
    <property type="match status" value="1"/>
</dbReference>
<accession>A0A067YRY2</accession>
<evidence type="ECO:0000259" key="14">
    <source>
        <dbReference type="Pfam" id="PF02972"/>
    </source>
</evidence>
<organism evidence="15">
    <name type="scientific">Rhodomonas minuta</name>
    <dbReference type="NCBI Taxonomy" id="1326779"/>
    <lineage>
        <taxon>Eukaryota</taxon>
        <taxon>Cryptophyceae</taxon>
        <taxon>Pyrenomonadales</taxon>
        <taxon>Pyrenomonadaceae</taxon>
        <taxon>Rhodomonas</taxon>
    </lineage>
</organism>
<evidence type="ECO:0000256" key="10">
    <source>
        <dbReference type="ARBA" id="ARBA00023136"/>
    </source>
</evidence>
<evidence type="ECO:0000256" key="3">
    <source>
        <dbReference type="ARBA" id="ARBA00022448"/>
    </source>
</evidence>
<dbReference type="InterPro" id="IPR004228">
    <property type="entry name" value="Phycoerythr_a"/>
</dbReference>
<keyword evidence="9" id="KW-0793">Thylakoid</keyword>
<evidence type="ECO:0000256" key="7">
    <source>
        <dbReference type="ARBA" id="ARBA00022982"/>
    </source>
</evidence>
<gene>
    <name evidence="15" type="primary">CpeA2</name>
</gene>
<sequence>MSAKLVAFSALVASAAAFTPALSGVRTGATSLSMAMDKSARAPIITIFDHRGCSRHSNTEYKGRLTGTQDDEMCIKVGTAKIIGEKGTAERVLADSLTTLKK</sequence>
<dbReference type="Gene3D" id="3.90.510.10">
    <property type="entry name" value="Phycoerythrin alpha chain"/>
    <property type="match status" value="1"/>
</dbReference>
<dbReference type="InterPro" id="IPR037011">
    <property type="entry name" value="Phycoerythr-like_a_sf"/>
</dbReference>
<comment type="similarity">
    <text evidence="2">Belongs to the phycoerythrin family.</text>
</comment>
<dbReference type="Pfam" id="PF02972">
    <property type="entry name" value="Phycoerythr_ab"/>
    <property type="match status" value="1"/>
</dbReference>
<keyword evidence="10" id="KW-0472">Membrane</keyword>
<dbReference type="GO" id="GO:0030089">
    <property type="term" value="C:phycobilisome"/>
    <property type="evidence" value="ECO:0007669"/>
    <property type="project" value="InterPro"/>
</dbReference>
<evidence type="ECO:0000256" key="11">
    <source>
        <dbReference type="ARBA" id="ARBA00023307"/>
    </source>
</evidence>
<evidence type="ECO:0000256" key="1">
    <source>
        <dbReference type="ARBA" id="ARBA00004622"/>
    </source>
</evidence>
<keyword evidence="6" id="KW-0934">Plastid</keyword>
<keyword evidence="7" id="KW-0249">Electron transport</keyword>
<evidence type="ECO:0000256" key="12">
    <source>
        <dbReference type="ARBA" id="ARBA00033724"/>
    </source>
</evidence>
<keyword evidence="11" id="KW-0089">Bile pigment</keyword>
<dbReference type="AlphaFoldDB" id="A0A067YRY2"/>
<evidence type="ECO:0000256" key="9">
    <source>
        <dbReference type="ARBA" id="ARBA00023078"/>
    </source>
</evidence>
<reference evidence="15" key="1">
    <citation type="submission" date="2013-12" db="EMBL/GenBank/DDBJ databases">
        <title>Gene variety of cpeA encoding phycoerythrin alpha subunit in cryptophytes.</title>
        <authorList>
            <person name="Teng C.Y."/>
            <person name="Green B.R."/>
        </authorList>
    </citation>
    <scope>NUCLEOTIDE SEQUENCE</scope>
    <source>
        <strain evidence="15">CPCC344</strain>
    </source>
</reference>
<feature type="signal peptide" evidence="13">
    <location>
        <begin position="1"/>
        <end position="17"/>
    </location>
</feature>
<keyword evidence="3" id="KW-0813">Transport</keyword>
<dbReference type="EMBL" id="KF976866">
    <property type="protein sequence ID" value="AHH29963.1"/>
    <property type="molecule type" value="mRNA"/>
</dbReference>
<dbReference type="GO" id="GO:0015979">
    <property type="term" value="P:photosynthesis"/>
    <property type="evidence" value="ECO:0007669"/>
    <property type="project" value="UniProtKB-KW"/>
</dbReference>
<dbReference type="GO" id="GO:0009535">
    <property type="term" value="C:chloroplast thylakoid membrane"/>
    <property type="evidence" value="ECO:0007669"/>
    <property type="project" value="UniProtKB-SubCell"/>
</dbReference>
<evidence type="ECO:0000256" key="4">
    <source>
        <dbReference type="ARBA" id="ARBA00022528"/>
    </source>
</evidence>
<evidence type="ECO:0000256" key="6">
    <source>
        <dbReference type="ARBA" id="ARBA00022640"/>
    </source>
</evidence>
<name>A0A067YRY2_9CRYP</name>
<evidence type="ECO:0000256" key="2">
    <source>
        <dbReference type="ARBA" id="ARBA00010039"/>
    </source>
</evidence>
<keyword evidence="4" id="KW-0150">Chloroplast</keyword>
<proteinExistence type="evidence at transcript level"/>
<feature type="domain" description="Phycoerythrin alpha chain" evidence="14">
    <location>
        <begin position="41"/>
        <end position="98"/>
    </location>
</feature>